<accession>A0AAE0IHR6</accession>
<reference evidence="4" key="1">
    <citation type="journal article" date="2023" name="Mol. Phylogenet. Evol.">
        <title>Genome-scale phylogeny and comparative genomics of the fungal order Sordariales.</title>
        <authorList>
            <person name="Hensen N."/>
            <person name="Bonometti L."/>
            <person name="Westerberg I."/>
            <person name="Brannstrom I.O."/>
            <person name="Guillou S."/>
            <person name="Cros-Aarteil S."/>
            <person name="Calhoun S."/>
            <person name="Haridas S."/>
            <person name="Kuo A."/>
            <person name="Mondo S."/>
            <person name="Pangilinan J."/>
            <person name="Riley R."/>
            <person name="LaButti K."/>
            <person name="Andreopoulos B."/>
            <person name="Lipzen A."/>
            <person name="Chen C."/>
            <person name="Yan M."/>
            <person name="Daum C."/>
            <person name="Ng V."/>
            <person name="Clum A."/>
            <person name="Steindorff A."/>
            <person name="Ohm R.A."/>
            <person name="Martin F."/>
            <person name="Silar P."/>
            <person name="Natvig D.O."/>
            <person name="Lalanne C."/>
            <person name="Gautier V."/>
            <person name="Ament-Velasquez S.L."/>
            <person name="Kruys A."/>
            <person name="Hutchinson M.I."/>
            <person name="Powell A.J."/>
            <person name="Barry K."/>
            <person name="Miller A.N."/>
            <person name="Grigoriev I.V."/>
            <person name="Debuchy R."/>
            <person name="Gladieux P."/>
            <person name="Hiltunen Thoren M."/>
            <person name="Johannesson H."/>
        </authorList>
    </citation>
    <scope>NUCLEOTIDE SEQUENCE</scope>
    <source>
        <strain evidence="4">SMH4131-1</strain>
    </source>
</reference>
<evidence type="ECO:0000256" key="1">
    <source>
        <dbReference type="SAM" id="MobiDB-lite"/>
    </source>
</evidence>
<feature type="region of interest" description="Disordered" evidence="1">
    <location>
        <begin position="314"/>
        <end position="335"/>
    </location>
</feature>
<dbReference type="Proteomes" id="UP001286456">
    <property type="component" value="Unassembled WGS sequence"/>
</dbReference>
<protein>
    <recommendedName>
        <fullName evidence="6">Mid2 domain-containing protein</fullName>
    </recommendedName>
</protein>
<feature type="chain" id="PRO_5041949872" description="Mid2 domain-containing protein" evidence="3">
    <location>
        <begin position="17"/>
        <end position="335"/>
    </location>
</feature>
<dbReference type="EMBL" id="JAUEPO010000004">
    <property type="protein sequence ID" value="KAK3324561.1"/>
    <property type="molecule type" value="Genomic_DNA"/>
</dbReference>
<evidence type="ECO:0008006" key="6">
    <source>
        <dbReference type="Google" id="ProtNLM"/>
    </source>
</evidence>
<keyword evidence="5" id="KW-1185">Reference proteome</keyword>
<evidence type="ECO:0000256" key="2">
    <source>
        <dbReference type="SAM" id="Phobius"/>
    </source>
</evidence>
<sequence>MSVIALVFIAPSPAVARITTGAGVHDAGFEGSYIHSENPDITEAINCFNTDWTFTTSGQYATCCGPRNPCTFLTVCSGTTGVDLLGDVTLCTGEDTCRTMIISDASANGADALTQYFCSDAWAASTIFRNDLAAATTTSSSSPSTSSRASSTLSVISTTTSSIPTPSTTSLTTPFTGTLTTATPTGTLAAAQTGESSTSPGWIVGVVVGSLLGVALLAGLIAGFAYWFGKRHGKKPGEDGNGAEQSFLSALSSSSRNLVASLSPGGRAGQSHSTLKSYDDYGPGWSQGTNSTTVVSAGGTNPYELHDVSGYGELEAGRVRGPGELDATPAGYGSR</sequence>
<keyword evidence="2" id="KW-0812">Transmembrane</keyword>
<name>A0AAE0IHR6_9PEZI</name>
<keyword evidence="2" id="KW-0472">Membrane</keyword>
<keyword evidence="2" id="KW-1133">Transmembrane helix</keyword>
<keyword evidence="3" id="KW-0732">Signal</keyword>
<evidence type="ECO:0000313" key="4">
    <source>
        <dbReference type="EMBL" id="KAK3324561.1"/>
    </source>
</evidence>
<comment type="caution">
    <text evidence="4">The sequence shown here is derived from an EMBL/GenBank/DDBJ whole genome shotgun (WGS) entry which is preliminary data.</text>
</comment>
<dbReference type="AlphaFoldDB" id="A0AAE0IHR6"/>
<evidence type="ECO:0000313" key="5">
    <source>
        <dbReference type="Proteomes" id="UP001286456"/>
    </source>
</evidence>
<feature type="signal peptide" evidence="3">
    <location>
        <begin position="1"/>
        <end position="16"/>
    </location>
</feature>
<gene>
    <name evidence="4" type="ORF">B0T19DRAFT_443969</name>
</gene>
<feature type="region of interest" description="Disordered" evidence="1">
    <location>
        <begin position="158"/>
        <end position="177"/>
    </location>
</feature>
<organism evidence="4 5">
    <name type="scientific">Cercophora scortea</name>
    <dbReference type="NCBI Taxonomy" id="314031"/>
    <lineage>
        <taxon>Eukaryota</taxon>
        <taxon>Fungi</taxon>
        <taxon>Dikarya</taxon>
        <taxon>Ascomycota</taxon>
        <taxon>Pezizomycotina</taxon>
        <taxon>Sordariomycetes</taxon>
        <taxon>Sordariomycetidae</taxon>
        <taxon>Sordariales</taxon>
        <taxon>Lasiosphaeriaceae</taxon>
        <taxon>Cercophora</taxon>
    </lineage>
</organism>
<proteinExistence type="predicted"/>
<feature type="transmembrane region" description="Helical" evidence="2">
    <location>
        <begin position="202"/>
        <end position="228"/>
    </location>
</feature>
<reference evidence="4" key="2">
    <citation type="submission" date="2023-06" db="EMBL/GenBank/DDBJ databases">
        <authorList>
            <consortium name="Lawrence Berkeley National Laboratory"/>
            <person name="Haridas S."/>
            <person name="Hensen N."/>
            <person name="Bonometti L."/>
            <person name="Westerberg I."/>
            <person name="Brannstrom I.O."/>
            <person name="Guillou S."/>
            <person name="Cros-Aarteil S."/>
            <person name="Calhoun S."/>
            <person name="Kuo A."/>
            <person name="Mondo S."/>
            <person name="Pangilinan J."/>
            <person name="Riley R."/>
            <person name="Labutti K."/>
            <person name="Andreopoulos B."/>
            <person name="Lipzen A."/>
            <person name="Chen C."/>
            <person name="Yanf M."/>
            <person name="Daum C."/>
            <person name="Ng V."/>
            <person name="Clum A."/>
            <person name="Steindorff A."/>
            <person name="Ohm R."/>
            <person name="Martin F."/>
            <person name="Silar P."/>
            <person name="Natvig D."/>
            <person name="Lalanne C."/>
            <person name="Gautier V."/>
            <person name="Ament-Velasquez S.L."/>
            <person name="Kruys A."/>
            <person name="Hutchinson M.I."/>
            <person name="Powell A.J."/>
            <person name="Barry K."/>
            <person name="Miller A.N."/>
            <person name="Grigoriev I.V."/>
            <person name="Debuchy R."/>
            <person name="Gladieux P."/>
            <person name="Thoren M.H."/>
            <person name="Johannesson H."/>
        </authorList>
    </citation>
    <scope>NUCLEOTIDE SEQUENCE</scope>
    <source>
        <strain evidence="4">SMH4131-1</strain>
    </source>
</reference>
<evidence type="ECO:0000256" key="3">
    <source>
        <dbReference type="SAM" id="SignalP"/>
    </source>
</evidence>